<reference evidence="1 2" key="1">
    <citation type="submission" date="2014-04" db="EMBL/GenBank/DDBJ databases">
        <authorList>
            <person name="Bishop-Lilly K.A."/>
            <person name="Broomall S.M."/>
            <person name="Chain P.S."/>
            <person name="Chertkov O."/>
            <person name="Coyne S.R."/>
            <person name="Daligault H.E."/>
            <person name="Davenport K.W."/>
            <person name="Erkkila T."/>
            <person name="Frey K.G."/>
            <person name="Gibbons H.S."/>
            <person name="Gu W."/>
            <person name="Jaissle J."/>
            <person name="Johnson S.L."/>
            <person name="Koroleva G.I."/>
            <person name="Ladner J.T."/>
            <person name="Lo C.-C."/>
            <person name="Minogue T.D."/>
            <person name="Munk C."/>
            <person name="Palacios G.F."/>
            <person name="Redden C.L."/>
            <person name="Rosenzweig C.N."/>
            <person name="Scholz M.B."/>
            <person name="Teshima H."/>
            <person name="Xu Y."/>
        </authorList>
    </citation>
    <scope>NUCLEOTIDE SEQUENCE [LARGE SCALE GENOMIC DNA]</scope>
    <source>
        <strain evidence="1 2">BHP</strain>
    </source>
</reference>
<evidence type="ECO:0000313" key="1">
    <source>
        <dbReference type="EMBL" id="KFN03098.1"/>
    </source>
</evidence>
<proteinExistence type="predicted"/>
<gene>
    <name evidence="1" type="ORF">DJ93_4705</name>
</gene>
<evidence type="ECO:0000313" key="2">
    <source>
        <dbReference type="Proteomes" id="UP000029389"/>
    </source>
</evidence>
<name>A0A090YYF2_9BACI</name>
<protein>
    <submittedName>
        <fullName evidence="1">Uncharacterized protein</fullName>
    </submittedName>
</protein>
<dbReference type="AlphaFoldDB" id="A0A090YYF2"/>
<dbReference type="EMBL" id="JMQC01000008">
    <property type="protein sequence ID" value="KFN03098.1"/>
    <property type="molecule type" value="Genomic_DNA"/>
</dbReference>
<accession>A0A090YYF2</accession>
<sequence length="49" mass="5353">MKKSLLNLMGIITILTLTFGAKTVAEKPQYADGNHHKNAIILLADGNHH</sequence>
<dbReference type="Proteomes" id="UP000029389">
    <property type="component" value="Unassembled WGS sequence"/>
</dbReference>
<dbReference type="RefSeq" id="WP_181969211.1">
    <property type="nucleotide sequence ID" value="NZ_JMQC01000008.1"/>
</dbReference>
<comment type="caution">
    <text evidence="1">The sequence shown here is derived from an EMBL/GenBank/DDBJ whole genome shotgun (WGS) entry which is preliminary data.</text>
</comment>
<organism evidence="1 2">
    <name type="scientific">Bacillus clarus</name>
    <dbReference type="NCBI Taxonomy" id="2338372"/>
    <lineage>
        <taxon>Bacteria</taxon>
        <taxon>Bacillati</taxon>
        <taxon>Bacillota</taxon>
        <taxon>Bacilli</taxon>
        <taxon>Bacillales</taxon>
        <taxon>Bacillaceae</taxon>
        <taxon>Bacillus</taxon>
        <taxon>Bacillus cereus group</taxon>
    </lineage>
</organism>
<dbReference type="PATRIC" id="fig|1405.8.peg.4840"/>